<sequence length="109" mass="12626">MYLGLNTMLITLHFSSVFFPIVIQGLDKCCFSFYNAKIPVKQIESYHTTHLECHRTGIIFITKAQREICADPTERWVQMAMNMVDLRNIRNYTTPPTRGNNSSPLQRVT</sequence>
<dbReference type="GO" id="GO:0005615">
    <property type="term" value="C:extracellular space"/>
    <property type="evidence" value="ECO:0007669"/>
    <property type="project" value="UniProtKB-KW"/>
</dbReference>
<comment type="subunit">
    <text evidence="8">Self-associates. Also heterodimer of MIP-1-alpha(4-69) and MIP-1-beta(3-69). Interacts with CCR1.</text>
</comment>
<protein>
    <recommendedName>
        <fullName evidence="9">C-C motif chemokine</fullName>
    </recommendedName>
</protein>
<dbReference type="Pfam" id="PF00048">
    <property type="entry name" value="IL8"/>
    <property type="match status" value="1"/>
</dbReference>
<dbReference type="FunFam" id="2.40.50.40:FF:000002">
    <property type="entry name" value="C-C motif chemokine"/>
    <property type="match status" value="1"/>
</dbReference>
<evidence type="ECO:0000259" key="10">
    <source>
        <dbReference type="SMART" id="SM00199"/>
    </source>
</evidence>
<feature type="domain" description="Chemokine interleukin-8-like" evidence="10">
    <location>
        <begin position="26"/>
        <end position="84"/>
    </location>
</feature>
<accession>A0A673FR96</accession>
<evidence type="ECO:0000313" key="11">
    <source>
        <dbReference type="Ensembl" id="ENSSRHP00000002382.1"/>
    </source>
</evidence>
<dbReference type="SUPFAM" id="SSF54117">
    <property type="entry name" value="Interleukin 8-like chemokines"/>
    <property type="match status" value="1"/>
</dbReference>
<dbReference type="PANTHER" id="PTHR12015:SF183">
    <property type="entry name" value="C-C MOTIF CHEMOKINE 3"/>
    <property type="match status" value="1"/>
</dbReference>
<dbReference type="InterPro" id="IPR039809">
    <property type="entry name" value="Chemokine_b/g/d"/>
</dbReference>
<reference evidence="11" key="1">
    <citation type="submission" date="2025-08" db="UniProtKB">
        <authorList>
            <consortium name="Ensembl"/>
        </authorList>
    </citation>
    <scope>IDENTIFICATION</scope>
</reference>
<evidence type="ECO:0000256" key="9">
    <source>
        <dbReference type="RuleBase" id="RU361150"/>
    </source>
</evidence>
<dbReference type="CDD" id="cd00272">
    <property type="entry name" value="Chemokine_CC"/>
    <property type="match status" value="1"/>
</dbReference>
<dbReference type="SMART" id="SM00199">
    <property type="entry name" value="SCY"/>
    <property type="match status" value="1"/>
</dbReference>
<comment type="similarity">
    <text evidence="2 9">Belongs to the intercrine beta (chemokine CC) family.</text>
</comment>
<dbReference type="Proteomes" id="UP000472270">
    <property type="component" value="Unassembled WGS sequence"/>
</dbReference>
<dbReference type="InterPro" id="IPR036048">
    <property type="entry name" value="Interleukin_8-like_sf"/>
</dbReference>
<dbReference type="InterPro" id="IPR000827">
    <property type="entry name" value="Chemokine_CC_CS"/>
</dbReference>
<evidence type="ECO:0000256" key="6">
    <source>
        <dbReference type="ARBA" id="ARBA00023157"/>
    </source>
</evidence>
<dbReference type="Ensembl" id="ENSSRHT00000002481.1">
    <property type="protein sequence ID" value="ENSSRHP00000002382.1"/>
    <property type="gene ID" value="ENSSRHG00000001686.1"/>
</dbReference>
<keyword evidence="12" id="KW-1185">Reference proteome</keyword>
<organism evidence="11 12">
    <name type="scientific">Sinocyclocheilus rhinocerous</name>
    <dbReference type="NCBI Taxonomy" id="307959"/>
    <lineage>
        <taxon>Eukaryota</taxon>
        <taxon>Metazoa</taxon>
        <taxon>Chordata</taxon>
        <taxon>Craniata</taxon>
        <taxon>Vertebrata</taxon>
        <taxon>Euteleostomi</taxon>
        <taxon>Actinopterygii</taxon>
        <taxon>Neopterygii</taxon>
        <taxon>Teleostei</taxon>
        <taxon>Ostariophysi</taxon>
        <taxon>Cypriniformes</taxon>
        <taxon>Cyprinidae</taxon>
        <taxon>Cyprininae</taxon>
        <taxon>Sinocyclocheilus</taxon>
    </lineage>
</organism>
<dbReference type="Gene3D" id="2.40.50.40">
    <property type="match status" value="1"/>
</dbReference>
<comment type="subcellular location">
    <subcellularLocation>
        <location evidence="1 9">Secreted</location>
    </subcellularLocation>
</comment>
<evidence type="ECO:0000256" key="5">
    <source>
        <dbReference type="ARBA" id="ARBA00022729"/>
    </source>
</evidence>
<evidence type="ECO:0000256" key="4">
    <source>
        <dbReference type="ARBA" id="ARBA00022525"/>
    </source>
</evidence>
<keyword evidence="4 9" id="KW-0964">Secreted</keyword>
<dbReference type="PROSITE" id="PS00472">
    <property type="entry name" value="SMALL_CYTOKINES_CC"/>
    <property type="match status" value="1"/>
</dbReference>
<evidence type="ECO:0000256" key="1">
    <source>
        <dbReference type="ARBA" id="ARBA00004613"/>
    </source>
</evidence>
<dbReference type="GO" id="GO:0006955">
    <property type="term" value="P:immune response"/>
    <property type="evidence" value="ECO:0007669"/>
    <property type="project" value="InterPro"/>
</dbReference>
<evidence type="ECO:0000313" key="12">
    <source>
        <dbReference type="Proteomes" id="UP000472270"/>
    </source>
</evidence>
<feature type="chain" id="PRO_5025714321" description="C-C motif chemokine" evidence="9">
    <location>
        <begin position="26"/>
        <end position="109"/>
    </location>
</feature>
<keyword evidence="3 9" id="KW-0202">Cytokine</keyword>
<name>A0A673FR96_9TELE</name>
<comment type="function">
    <text evidence="7">Monokine with inflammatory and chemokinetic properties. Binds to CCR1, CCR4 and CCR5. One of the major HIV-suppressive factors produced by CD8+ T-cells. Recombinant MIP-1-alpha induces a dose-dependent inhibition of different strains of HIV-1, HIV-2, and simian immunodeficiency virus (SIV).</text>
</comment>
<dbReference type="AlphaFoldDB" id="A0A673FR96"/>
<evidence type="ECO:0000256" key="7">
    <source>
        <dbReference type="ARBA" id="ARBA00044740"/>
    </source>
</evidence>
<dbReference type="InterPro" id="IPR001811">
    <property type="entry name" value="Chemokine_IL8-like_dom"/>
</dbReference>
<keyword evidence="6" id="KW-1015">Disulfide bond</keyword>
<evidence type="ECO:0000256" key="8">
    <source>
        <dbReference type="ARBA" id="ARBA00046726"/>
    </source>
</evidence>
<dbReference type="PANTHER" id="PTHR12015">
    <property type="entry name" value="SMALL INDUCIBLE CYTOKINE A"/>
    <property type="match status" value="1"/>
</dbReference>
<proteinExistence type="inferred from homology"/>
<dbReference type="GO" id="GO:0008009">
    <property type="term" value="F:chemokine activity"/>
    <property type="evidence" value="ECO:0007669"/>
    <property type="project" value="InterPro"/>
</dbReference>
<reference evidence="11" key="2">
    <citation type="submission" date="2025-09" db="UniProtKB">
        <authorList>
            <consortium name="Ensembl"/>
        </authorList>
    </citation>
    <scope>IDENTIFICATION</scope>
</reference>
<feature type="signal peptide" evidence="9">
    <location>
        <begin position="1"/>
        <end position="25"/>
    </location>
</feature>
<evidence type="ECO:0000256" key="3">
    <source>
        <dbReference type="ARBA" id="ARBA00022514"/>
    </source>
</evidence>
<evidence type="ECO:0000256" key="2">
    <source>
        <dbReference type="ARBA" id="ARBA00010868"/>
    </source>
</evidence>
<keyword evidence="9" id="KW-0145">Chemotaxis</keyword>
<keyword evidence="5 9" id="KW-0732">Signal</keyword>